<dbReference type="Proteomes" id="UP001476807">
    <property type="component" value="Unassembled WGS sequence"/>
</dbReference>
<name>A0ABV1RV30_9BACT</name>
<comment type="caution">
    <text evidence="2">The sequence shown here is derived from an EMBL/GenBank/DDBJ whole genome shotgun (WGS) entry which is preliminary data.</text>
</comment>
<sequence>MIFIKQVDDSDLTFSNSYWQTIVSITIIAIVTAANYKAKRLSCRSRRAF</sequence>
<keyword evidence="1" id="KW-0472">Membrane</keyword>
<feature type="transmembrane region" description="Helical" evidence="1">
    <location>
        <begin position="18"/>
        <end position="36"/>
    </location>
</feature>
<evidence type="ECO:0000313" key="3">
    <source>
        <dbReference type="Proteomes" id="UP001476807"/>
    </source>
</evidence>
<dbReference type="EMBL" id="JBEOKT010000007">
    <property type="protein sequence ID" value="MER2997930.1"/>
    <property type="molecule type" value="Genomic_DNA"/>
</dbReference>
<gene>
    <name evidence="2" type="ORF">ABS362_10260</name>
</gene>
<keyword evidence="3" id="KW-1185">Reference proteome</keyword>
<proteinExistence type="predicted"/>
<keyword evidence="1" id="KW-1133">Transmembrane helix</keyword>
<keyword evidence="1" id="KW-0812">Transmembrane</keyword>
<dbReference type="RefSeq" id="WP_350412376.1">
    <property type="nucleotide sequence ID" value="NZ_JBEOKT010000007.1"/>
</dbReference>
<organism evidence="2 3">
    <name type="scientific">Pontibacter populi</name>
    <dbReference type="NCBI Taxonomy" id="890055"/>
    <lineage>
        <taxon>Bacteria</taxon>
        <taxon>Pseudomonadati</taxon>
        <taxon>Bacteroidota</taxon>
        <taxon>Cytophagia</taxon>
        <taxon>Cytophagales</taxon>
        <taxon>Hymenobacteraceae</taxon>
        <taxon>Pontibacter</taxon>
    </lineage>
</organism>
<accession>A0ABV1RV30</accession>
<evidence type="ECO:0000313" key="2">
    <source>
        <dbReference type="EMBL" id="MER2997930.1"/>
    </source>
</evidence>
<reference evidence="2 3" key="1">
    <citation type="submission" date="2024-06" db="EMBL/GenBank/DDBJ databases">
        <title>Pontibacter populi HYL7-15.</title>
        <authorList>
            <person name="Kim M.K."/>
        </authorList>
    </citation>
    <scope>NUCLEOTIDE SEQUENCE [LARGE SCALE GENOMIC DNA]</scope>
    <source>
        <strain evidence="2 3">HYL7-15</strain>
    </source>
</reference>
<evidence type="ECO:0000256" key="1">
    <source>
        <dbReference type="SAM" id="Phobius"/>
    </source>
</evidence>
<protein>
    <submittedName>
        <fullName evidence="2">Uncharacterized protein</fullName>
    </submittedName>
</protein>